<dbReference type="STRING" id="1797985.A2Y83_02710"/>
<dbReference type="Pfam" id="PF04545">
    <property type="entry name" value="Sigma70_r4"/>
    <property type="match status" value="1"/>
</dbReference>
<dbReference type="AlphaFoldDB" id="A0A1F5S5J5"/>
<keyword evidence="1" id="KW-0804">Transcription</keyword>
<comment type="caution">
    <text evidence="3">The sequence shown here is derived from an EMBL/GenBank/DDBJ whole genome shotgun (WGS) entry which is preliminary data.</text>
</comment>
<dbReference type="EMBL" id="MFFS01000046">
    <property type="protein sequence ID" value="OGF21957.1"/>
    <property type="molecule type" value="Genomic_DNA"/>
</dbReference>
<dbReference type="PANTHER" id="PTHR30603:SF47">
    <property type="entry name" value="RNA POLYMERASE SIGMA FACTOR SIGD, CHLOROPLASTIC"/>
    <property type="match status" value="1"/>
</dbReference>
<feature type="domain" description="HTH HARE-type" evidence="2">
    <location>
        <begin position="251"/>
        <end position="315"/>
    </location>
</feature>
<dbReference type="PROSITE" id="PS51913">
    <property type="entry name" value="HTH_HARE"/>
    <property type="match status" value="1"/>
</dbReference>
<evidence type="ECO:0000313" key="4">
    <source>
        <dbReference type="Proteomes" id="UP000178323"/>
    </source>
</evidence>
<evidence type="ECO:0000259" key="2">
    <source>
        <dbReference type="PROSITE" id="PS51913"/>
    </source>
</evidence>
<protein>
    <recommendedName>
        <fullName evidence="2">HTH HARE-type domain-containing protein</fullName>
    </recommendedName>
</protein>
<dbReference type="InterPro" id="IPR036388">
    <property type="entry name" value="WH-like_DNA-bd_sf"/>
</dbReference>
<dbReference type="InterPro" id="IPR007630">
    <property type="entry name" value="RNA_pol_sigma70_r4"/>
</dbReference>
<dbReference type="SUPFAM" id="SSF88659">
    <property type="entry name" value="Sigma3 and sigma4 domains of RNA polymerase sigma factors"/>
    <property type="match status" value="1"/>
</dbReference>
<evidence type="ECO:0000313" key="3">
    <source>
        <dbReference type="EMBL" id="OGF21957.1"/>
    </source>
</evidence>
<dbReference type="GO" id="GO:0003700">
    <property type="term" value="F:DNA-binding transcription factor activity"/>
    <property type="evidence" value="ECO:0007669"/>
    <property type="project" value="InterPro"/>
</dbReference>
<proteinExistence type="predicted"/>
<dbReference type="InterPro" id="IPR038087">
    <property type="entry name" value="RNAP_delta_N_dom_sf"/>
</dbReference>
<dbReference type="InterPro" id="IPR013324">
    <property type="entry name" value="RNA_pol_sigma_r3/r4-like"/>
</dbReference>
<dbReference type="Proteomes" id="UP000178323">
    <property type="component" value="Unassembled WGS sequence"/>
</dbReference>
<dbReference type="InterPro" id="IPR007759">
    <property type="entry name" value="Asxl_HARE-HTH"/>
</dbReference>
<name>A0A1F5S5J5_9BACT</name>
<sequence>MDYNAANKNEKFDPVEVVSLLFKNLLKREQEVLKRRFALDGATRDTLEKIGCEYAITRERVRQIEASGLRKIRVILKDEKEKLNARIVEDTMETVLSEYGGIMREDLMLDEVLGNVRSSRDDRYRKNLLFLLTYLLEEHDRIMRAEANISHEPFWYLSDIEIEKVRSSIDTLVNFLSAHGNPVVLDELIGKIRVCDPGNEANQGNCLYMDNNFENNKFRNFVLSQLNISKSVNQNILDQWGLVEWSTVVPRRMNDKIYLVLKKENKPLHFAQIAEKINEINFDRKKAYPATVHNELILDPKYILVGRGVYALREWGYTDGTVSEVIRKFLEKEAKPFSKDEIMEEVLKQRLVRKATIALALNDRNKFRIDENGRYSLV</sequence>
<dbReference type="InterPro" id="IPR050239">
    <property type="entry name" value="Sigma-70_RNA_pol_init_factors"/>
</dbReference>
<organism evidence="3 4">
    <name type="scientific">Candidatus Falkowbacteria bacterium RBG_13_39_14</name>
    <dbReference type="NCBI Taxonomy" id="1797985"/>
    <lineage>
        <taxon>Bacteria</taxon>
        <taxon>Candidatus Falkowiibacteriota</taxon>
    </lineage>
</organism>
<dbReference type="PRINTS" id="PR00046">
    <property type="entry name" value="SIGMA70FCT"/>
</dbReference>
<dbReference type="PANTHER" id="PTHR30603">
    <property type="entry name" value="RNA POLYMERASE SIGMA FACTOR RPO"/>
    <property type="match status" value="1"/>
</dbReference>
<accession>A0A1F5S5J5</accession>
<dbReference type="GO" id="GO:0006352">
    <property type="term" value="P:DNA-templated transcription initiation"/>
    <property type="evidence" value="ECO:0007669"/>
    <property type="project" value="InterPro"/>
</dbReference>
<dbReference type="Gene3D" id="1.10.10.10">
    <property type="entry name" value="Winged helix-like DNA-binding domain superfamily/Winged helix DNA-binding domain"/>
    <property type="match status" value="1"/>
</dbReference>
<evidence type="ECO:0000256" key="1">
    <source>
        <dbReference type="ARBA" id="ARBA00023163"/>
    </source>
</evidence>
<dbReference type="InterPro" id="IPR000943">
    <property type="entry name" value="RNA_pol_sigma70"/>
</dbReference>
<gene>
    <name evidence="3" type="ORF">A2Y83_02710</name>
</gene>
<dbReference type="Gene3D" id="1.10.10.1250">
    <property type="entry name" value="RNA polymerase, subunit delta, N-terminal domain"/>
    <property type="match status" value="1"/>
</dbReference>
<reference evidence="3 4" key="1">
    <citation type="journal article" date="2016" name="Nat. Commun.">
        <title>Thousands of microbial genomes shed light on interconnected biogeochemical processes in an aquifer system.</title>
        <authorList>
            <person name="Anantharaman K."/>
            <person name="Brown C.T."/>
            <person name="Hug L.A."/>
            <person name="Sharon I."/>
            <person name="Castelle C.J."/>
            <person name="Probst A.J."/>
            <person name="Thomas B.C."/>
            <person name="Singh A."/>
            <person name="Wilkins M.J."/>
            <person name="Karaoz U."/>
            <person name="Brodie E.L."/>
            <person name="Williams K.H."/>
            <person name="Hubbard S.S."/>
            <person name="Banfield J.F."/>
        </authorList>
    </citation>
    <scope>NUCLEOTIDE SEQUENCE [LARGE SCALE GENOMIC DNA]</scope>
</reference>